<name>A0A944QUR8_9GAMM</name>
<dbReference type="Pfam" id="PF10986">
    <property type="entry name" value="ZrgA"/>
    <property type="match status" value="1"/>
</dbReference>
<sequence>MIKTNFITGFLAICLVVCSTLLHAAGSDSEQHEAHVHGEALLLIAIEGDALEIEFISPAMNLVGFEHQPANAQQEQAVEAAIGSLRQPDLVFSIPSAAKCVPVSIEVESPLAEHGDHHDHEGEAHTDFTAHYRFRCSAISYLEMIDVKLFKQFPGTEVIEVQSISKRGQQKIDLTPGQSRLEL</sequence>
<feature type="chain" id="PRO_5038107395" evidence="1">
    <location>
        <begin position="25"/>
        <end position="183"/>
    </location>
</feature>
<dbReference type="AlphaFoldDB" id="A0A944QUR8"/>
<evidence type="ECO:0000313" key="2">
    <source>
        <dbReference type="EMBL" id="MBT2989239.1"/>
    </source>
</evidence>
<dbReference type="InterPro" id="IPR021253">
    <property type="entry name" value="ZrgA-like"/>
</dbReference>
<feature type="signal peptide" evidence="1">
    <location>
        <begin position="1"/>
        <end position="24"/>
    </location>
</feature>
<accession>A0A944QUR8</accession>
<dbReference type="EMBL" id="JAHHGM010000007">
    <property type="protein sequence ID" value="MBT2989239.1"/>
    <property type="molecule type" value="Genomic_DNA"/>
</dbReference>
<reference evidence="2 3" key="1">
    <citation type="submission" date="2021-05" db="EMBL/GenBank/DDBJ databases">
        <title>Genetic and Functional Diversity in Clade A Lucinid endosymbionts from the Bahamas.</title>
        <authorList>
            <person name="Giani N.M."/>
            <person name="Engel A.S."/>
            <person name="Campbell B.J."/>
        </authorList>
    </citation>
    <scope>NUCLEOTIDE SEQUENCE [LARGE SCALE GENOMIC DNA]</scope>
    <source>
        <strain evidence="2">LUC16012Gg_MoonRockCtena</strain>
    </source>
</reference>
<dbReference type="Proteomes" id="UP000770889">
    <property type="component" value="Unassembled WGS sequence"/>
</dbReference>
<evidence type="ECO:0000313" key="3">
    <source>
        <dbReference type="Proteomes" id="UP000770889"/>
    </source>
</evidence>
<keyword evidence="1" id="KW-0732">Signal</keyword>
<gene>
    <name evidence="2" type="ORF">KME65_09770</name>
</gene>
<comment type="caution">
    <text evidence="2">The sequence shown here is derived from an EMBL/GenBank/DDBJ whole genome shotgun (WGS) entry which is preliminary data.</text>
</comment>
<organism evidence="2 3">
    <name type="scientific">Candidatus Thiodiazotropha taylori</name>
    <dbReference type="NCBI Taxonomy" id="2792791"/>
    <lineage>
        <taxon>Bacteria</taxon>
        <taxon>Pseudomonadati</taxon>
        <taxon>Pseudomonadota</taxon>
        <taxon>Gammaproteobacteria</taxon>
        <taxon>Chromatiales</taxon>
        <taxon>Sedimenticolaceae</taxon>
        <taxon>Candidatus Thiodiazotropha</taxon>
    </lineage>
</organism>
<protein>
    <submittedName>
        <fullName evidence="2">DUF2796 domain-containing protein</fullName>
    </submittedName>
</protein>
<proteinExistence type="predicted"/>
<evidence type="ECO:0000256" key="1">
    <source>
        <dbReference type="SAM" id="SignalP"/>
    </source>
</evidence>